<name>A0AAW3NBC5_9BURK</name>
<dbReference type="AlphaFoldDB" id="A0AAW3NBC5"/>
<evidence type="ECO:0000313" key="5">
    <source>
        <dbReference type="EMBL" id="KVT57911.1"/>
    </source>
</evidence>
<dbReference type="SUPFAM" id="SSF51306">
    <property type="entry name" value="LexA/Signal peptidase"/>
    <property type="match status" value="1"/>
</dbReference>
<dbReference type="InterPro" id="IPR036286">
    <property type="entry name" value="LexA/Signal_pep-like_sf"/>
</dbReference>
<accession>A0AAW3NBC5</accession>
<dbReference type="InterPro" id="IPR039418">
    <property type="entry name" value="LexA-like"/>
</dbReference>
<evidence type="ECO:0000256" key="1">
    <source>
        <dbReference type="ARBA" id="ARBA00023015"/>
    </source>
</evidence>
<protein>
    <submittedName>
        <fullName evidence="5">Repressor</fullName>
    </submittedName>
</protein>
<proteinExistence type="predicted"/>
<dbReference type="InterPro" id="IPR015927">
    <property type="entry name" value="Peptidase_S24_S26A/B/C"/>
</dbReference>
<comment type="caution">
    <text evidence="5">The sequence shown here is derived from an EMBL/GenBank/DDBJ whole genome shotgun (WGS) entry which is preliminary data.</text>
</comment>
<dbReference type="Proteomes" id="UP000056732">
    <property type="component" value="Unassembled WGS sequence"/>
</dbReference>
<feature type="domain" description="Peptidase S24/S26A/S26B/S26C" evidence="4">
    <location>
        <begin position="107"/>
        <end position="210"/>
    </location>
</feature>
<evidence type="ECO:0000256" key="2">
    <source>
        <dbReference type="ARBA" id="ARBA00023125"/>
    </source>
</evidence>
<dbReference type="PANTHER" id="PTHR40661">
    <property type="match status" value="1"/>
</dbReference>
<keyword evidence="1" id="KW-0805">Transcription regulation</keyword>
<dbReference type="CDD" id="cd06529">
    <property type="entry name" value="S24_LexA-like"/>
    <property type="match status" value="1"/>
</dbReference>
<evidence type="ECO:0000256" key="3">
    <source>
        <dbReference type="ARBA" id="ARBA00023163"/>
    </source>
</evidence>
<evidence type="ECO:0000313" key="6">
    <source>
        <dbReference type="Proteomes" id="UP000056732"/>
    </source>
</evidence>
<dbReference type="Gene3D" id="2.10.109.10">
    <property type="entry name" value="Umud Fragment, subunit A"/>
    <property type="match status" value="1"/>
</dbReference>
<gene>
    <name evidence="5" type="ORF">WK53_28035</name>
</gene>
<dbReference type="PANTHER" id="PTHR40661:SF3">
    <property type="entry name" value="FELS-1 PROPHAGE TRANSCRIPTIONAL REGULATOR"/>
    <property type="match status" value="1"/>
</dbReference>
<reference evidence="5 6" key="1">
    <citation type="submission" date="2015-11" db="EMBL/GenBank/DDBJ databases">
        <title>Expanding the genomic diversity of Burkholderia species for the development of highly accurate diagnostics.</title>
        <authorList>
            <person name="Sahl J."/>
            <person name="Keim P."/>
            <person name="Wagner D."/>
        </authorList>
    </citation>
    <scope>NUCLEOTIDE SEQUENCE [LARGE SCALE GENOMIC DNA]</scope>
    <source>
        <strain evidence="5 6">MSMB1137WGS</strain>
    </source>
</reference>
<keyword evidence="2" id="KW-0238">DNA-binding</keyword>
<keyword evidence="3" id="KW-0804">Transcription</keyword>
<organism evidence="5 6">
    <name type="scientific">Burkholderia ubonensis</name>
    <dbReference type="NCBI Taxonomy" id="101571"/>
    <lineage>
        <taxon>Bacteria</taxon>
        <taxon>Pseudomonadati</taxon>
        <taxon>Pseudomonadota</taxon>
        <taxon>Betaproteobacteria</taxon>
        <taxon>Burkholderiales</taxon>
        <taxon>Burkholderiaceae</taxon>
        <taxon>Burkholderia</taxon>
        <taxon>Burkholderia cepacia complex</taxon>
    </lineage>
</organism>
<dbReference type="Pfam" id="PF00717">
    <property type="entry name" value="Peptidase_S24"/>
    <property type="match status" value="1"/>
</dbReference>
<dbReference type="RefSeq" id="WP_059926795.1">
    <property type="nucleotide sequence ID" value="NZ_LPDO01000040.1"/>
</dbReference>
<evidence type="ECO:0000259" key="4">
    <source>
        <dbReference type="Pfam" id="PF00717"/>
    </source>
</evidence>
<dbReference type="GO" id="GO:0003677">
    <property type="term" value="F:DNA binding"/>
    <property type="evidence" value="ECO:0007669"/>
    <property type="project" value="UniProtKB-KW"/>
</dbReference>
<sequence>MSIKQDVFHERLMSLVGDLPVSSWLAKIGLSPNLAKTIGRGNPPKADALVAISRATGKSVDWLLGLDEEIPLLARIHEADGDQAKEFAYIERYRTREGEPELTLAFRRMWIKNYLRTDPGKLVVVRIEDDLMSPVFIRRDNVLVNTEYANQPGNGLYALRIKDDIVIRRTQKLANGSLRIICENEKYPADEIDLGAMANDYNFEIIGKVVWYSRQI</sequence>
<dbReference type="EMBL" id="LPDO01000040">
    <property type="protein sequence ID" value="KVT57911.1"/>
    <property type="molecule type" value="Genomic_DNA"/>
</dbReference>